<feature type="region of interest" description="Disordered" evidence="1">
    <location>
        <begin position="153"/>
        <end position="178"/>
    </location>
</feature>
<evidence type="ECO:0000256" key="1">
    <source>
        <dbReference type="SAM" id="MobiDB-lite"/>
    </source>
</evidence>
<gene>
    <name evidence="3" type="ORF">LTR36_000073</name>
</gene>
<evidence type="ECO:0000256" key="2">
    <source>
        <dbReference type="SAM" id="Phobius"/>
    </source>
</evidence>
<protein>
    <submittedName>
        <fullName evidence="3">Uncharacterized protein</fullName>
    </submittedName>
</protein>
<evidence type="ECO:0000313" key="3">
    <source>
        <dbReference type="EMBL" id="KAK4550494.1"/>
    </source>
</evidence>
<keyword evidence="4" id="KW-1185">Reference proteome</keyword>
<keyword evidence="2" id="KW-1133">Transmembrane helix</keyword>
<name>A0AAV9JXW8_9PEZI</name>
<dbReference type="Proteomes" id="UP001324427">
    <property type="component" value="Unassembled WGS sequence"/>
</dbReference>
<evidence type="ECO:0000313" key="4">
    <source>
        <dbReference type="Proteomes" id="UP001324427"/>
    </source>
</evidence>
<keyword evidence="2" id="KW-0812">Transmembrane</keyword>
<comment type="caution">
    <text evidence="3">The sequence shown here is derived from an EMBL/GenBank/DDBJ whole genome shotgun (WGS) entry which is preliminary data.</text>
</comment>
<feature type="compositionally biased region" description="Low complexity" evidence="1">
    <location>
        <begin position="156"/>
        <end position="178"/>
    </location>
</feature>
<reference evidence="3 4" key="1">
    <citation type="submission" date="2021-11" db="EMBL/GenBank/DDBJ databases">
        <title>Black yeast isolated from Biological Soil Crust.</title>
        <authorList>
            <person name="Kurbessoian T."/>
        </authorList>
    </citation>
    <scope>NUCLEOTIDE SEQUENCE [LARGE SCALE GENOMIC DNA]</scope>
    <source>
        <strain evidence="3 4">CCFEE 5522</strain>
    </source>
</reference>
<feature type="region of interest" description="Disordered" evidence="1">
    <location>
        <begin position="1"/>
        <end position="25"/>
    </location>
</feature>
<feature type="transmembrane region" description="Helical" evidence="2">
    <location>
        <begin position="187"/>
        <end position="210"/>
    </location>
</feature>
<dbReference type="EMBL" id="JAVFHQ010000001">
    <property type="protein sequence ID" value="KAK4550494.1"/>
    <property type="molecule type" value="Genomic_DNA"/>
</dbReference>
<sequence>MAKASASHNHRRQDTFEVTSPKPGDTIAVTSGDTPLVIQWSVPQAIADKTVYIALVQGQNVSSLSTVETVNASAPNNGSYTWYSEYNNALYTSSTGRGGAPSGCNYTISLKSWTDEIFSGYFAILNPNDGGLATNATCPQDVGVLRPSNGTYEPISSRSASSSATSSPTGGGSDPSPASNGFSQTTLIVAILVPIVVLLLAFGSLLWLALRRGWLVRPARLQTNARDASAGMKGTSEFGNDVAGQAGILWQRPATSQAPSELPARNGEVHQLYGDESRRAL</sequence>
<proteinExistence type="predicted"/>
<organism evidence="3 4">
    <name type="scientific">Oleoguttula mirabilis</name>
    <dbReference type="NCBI Taxonomy" id="1507867"/>
    <lineage>
        <taxon>Eukaryota</taxon>
        <taxon>Fungi</taxon>
        <taxon>Dikarya</taxon>
        <taxon>Ascomycota</taxon>
        <taxon>Pezizomycotina</taxon>
        <taxon>Dothideomycetes</taxon>
        <taxon>Dothideomycetidae</taxon>
        <taxon>Mycosphaerellales</taxon>
        <taxon>Teratosphaeriaceae</taxon>
        <taxon>Oleoguttula</taxon>
    </lineage>
</organism>
<keyword evidence="2" id="KW-0472">Membrane</keyword>
<dbReference type="AlphaFoldDB" id="A0AAV9JXW8"/>
<accession>A0AAV9JXW8</accession>